<evidence type="ECO:0000313" key="2">
    <source>
        <dbReference type="Proteomes" id="UP000799771"/>
    </source>
</evidence>
<dbReference type="AlphaFoldDB" id="A0A6A6AMW3"/>
<accession>A0A6A6AMW3</accession>
<reference evidence="1" key="1">
    <citation type="journal article" date="2020" name="Stud. Mycol.">
        <title>101 Dothideomycetes genomes: a test case for predicting lifestyles and emergence of pathogens.</title>
        <authorList>
            <person name="Haridas S."/>
            <person name="Albert R."/>
            <person name="Binder M."/>
            <person name="Bloem J."/>
            <person name="Labutti K."/>
            <person name="Salamov A."/>
            <person name="Andreopoulos B."/>
            <person name="Baker S."/>
            <person name="Barry K."/>
            <person name="Bills G."/>
            <person name="Bluhm B."/>
            <person name="Cannon C."/>
            <person name="Castanera R."/>
            <person name="Culley D."/>
            <person name="Daum C."/>
            <person name="Ezra D."/>
            <person name="Gonzalez J."/>
            <person name="Henrissat B."/>
            <person name="Kuo A."/>
            <person name="Liang C."/>
            <person name="Lipzen A."/>
            <person name="Lutzoni F."/>
            <person name="Magnuson J."/>
            <person name="Mondo S."/>
            <person name="Nolan M."/>
            <person name="Ohm R."/>
            <person name="Pangilinan J."/>
            <person name="Park H.-J."/>
            <person name="Ramirez L."/>
            <person name="Alfaro M."/>
            <person name="Sun H."/>
            <person name="Tritt A."/>
            <person name="Yoshinaga Y."/>
            <person name="Zwiers L.-H."/>
            <person name="Turgeon B."/>
            <person name="Goodwin S."/>
            <person name="Spatafora J."/>
            <person name="Crous P."/>
            <person name="Grigoriev I."/>
        </authorList>
    </citation>
    <scope>NUCLEOTIDE SEQUENCE</scope>
    <source>
        <strain evidence="1">CBS 119687</strain>
    </source>
</reference>
<dbReference type="SUPFAM" id="SSF48403">
    <property type="entry name" value="Ankyrin repeat"/>
    <property type="match status" value="1"/>
</dbReference>
<dbReference type="Gene3D" id="1.25.40.20">
    <property type="entry name" value="Ankyrin repeat-containing domain"/>
    <property type="match status" value="1"/>
</dbReference>
<dbReference type="RefSeq" id="XP_033526208.1">
    <property type="nucleotide sequence ID" value="XM_033670174.1"/>
</dbReference>
<organism evidence="1 2">
    <name type="scientific">Dothidotthia symphoricarpi CBS 119687</name>
    <dbReference type="NCBI Taxonomy" id="1392245"/>
    <lineage>
        <taxon>Eukaryota</taxon>
        <taxon>Fungi</taxon>
        <taxon>Dikarya</taxon>
        <taxon>Ascomycota</taxon>
        <taxon>Pezizomycotina</taxon>
        <taxon>Dothideomycetes</taxon>
        <taxon>Pleosporomycetidae</taxon>
        <taxon>Pleosporales</taxon>
        <taxon>Dothidotthiaceae</taxon>
        <taxon>Dothidotthia</taxon>
    </lineage>
</organism>
<sequence length="239" mass="26962">MRDSTGVFLIDFLAHHPDYNEMSENTRSLFRPRFVHRSGYVQPFGILSNEDELGRTPFHVFIQTDFLYTSVLNDLSLPLDTVAFDVNRYDCRGRTPIMGFLQQAVEHNLGNDFINTKMQLMINWGANVNSCSRGGSTILQFAAKKALPKLLDMLLATSGIQVDHCDNEGNSALDYAAHTLRRSQSMKATAILTARSLKSITSLLGVMSNRFGRTRASQTRSFSKRSLETLVKLKIHRQK</sequence>
<dbReference type="GeneID" id="54410606"/>
<proteinExistence type="predicted"/>
<keyword evidence="2" id="KW-1185">Reference proteome</keyword>
<name>A0A6A6AMW3_9PLEO</name>
<dbReference type="OrthoDB" id="3799462at2759"/>
<dbReference type="InterPro" id="IPR036770">
    <property type="entry name" value="Ankyrin_rpt-contain_sf"/>
</dbReference>
<protein>
    <submittedName>
        <fullName evidence="1">Uncharacterized protein</fullName>
    </submittedName>
</protein>
<dbReference type="Proteomes" id="UP000799771">
    <property type="component" value="Unassembled WGS sequence"/>
</dbReference>
<dbReference type="EMBL" id="ML977501">
    <property type="protein sequence ID" value="KAF2131821.1"/>
    <property type="molecule type" value="Genomic_DNA"/>
</dbReference>
<gene>
    <name evidence="1" type="ORF">P153DRAFT_382715</name>
</gene>
<evidence type="ECO:0000313" key="1">
    <source>
        <dbReference type="EMBL" id="KAF2131821.1"/>
    </source>
</evidence>